<dbReference type="OrthoDB" id="65887at2157"/>
<evidence type="ECO:0000313" key="8">
    <source>
        <dbReference type="Proteomes" id="UP000198535"/>
    </source>
</evidence>
<dbReference type="FunFam" id="1.10.1620.10:FF:000001">
    <property type="entry name" value="60S ribosomal protein-like L39"/>
    <property type="match status" value="1"/>
</dbReference>
<dbReference type="InterPro" id="IPR020083">
    <property type="entry name" value="Ribosomal_eL39_CS"/>
</dbReference>
<evidence type="ECO:0000256" key="5">
    <source>
        <dbReference type="HAMAP-Rule" id="MF_00629"/>
    </source>
</evidence>
<evidence type="ECO:0000256" key="4">
    <source>
        <dbReference type="ARBA" id="ARBA00035234"/>
    </source>
</evidence>
<dbReference type="Pfam" id="PF00832">
    <property type="entry name" value="Ribosomal_L39"/>
    <property type="match status" value="1"/>
</dbReference>
<accession>A0A1I4RS95</accession>
<dbReference type="HAMAP" id="MF_00629">
    <property type="entry name" value="Ribosomal_eL39"/>
    <property type="match status" value="1"/>
</dbReference>
<reference evidence="8" key="1">
    <citation type="submission" date="2016-10" db="EMBL/GenBank/DDBJ databases">
        <authorList>
            <person name="Varghese N."/>
            <person name="Submissions S."/>
        </authorList>
    </citation>
    <scope>NUCLEOTIDE SEQUENCE [LARGE SCALE GENOMIC DNA]</scope>
    <source>
        <strain evidence="8">Mob M</strain>
    </source>
</reference>
<name>A0A1I4RS95_9EURY</name>
<protein>
    <recommendedName>
        <fullName evidence="4 5">Large ribosomal subunit protein eL39</fullName>
    </recommendedName>
</protein>
<dbReference type="GO" id="GO:0003735">
    <property type="term" value="F:structural constituent of ribosome"/>
    <property type="evidence" value="ECO:0007669"/>
    <property type="project" value="InterPro"/>
</dbReference>
<feature type="region of interest" description="Disordered" evidence="6">
    <location>
        <begin position="1"/>
        <end position="23"/>
    </location>
</feature>
<sequence length="51" mass="6162">MSHNTKGQKTRLAKAHRQNHRVPTWVIIKTNRKVVSHPKRRHWRRSSLDVK</sequence>
<organism evidence="7 8">
    <name type="scientific">Methanolobus profundi</name>
    <dbReference type="NCBI Taxonomy" id="487685"/>
    <lineage>
        <taxon>Archaea</taxon>
        <taxon>Methanobacteriati</taxon>
        <taxon>Methanobacteriota</taxon>
        <taxon>Stenosarchaea group</taxon>
        <taxon>Methanomicrobia</taxon>
        <taxon>Methanosarcinales</taxon>
        <taxon>Methanosarcinaceae</taxon>
        <taxon>Methanolobus</taxon>
    </lineage>
</organism>
<evidence type="ECO:0000256" key="6">
    <source>
        <dbReference type="SAM" id="MobiDB-lite"/>
    </source>
</evidence>
<dbReference type="Gene3D" id="1.10.1620.10">
    <property type="entry name" value="Ribosomal protein L39e"/>
    <property type="match status" value="1"/>
</dbReference>
<dbReference type="AlphaFoldDB" id="A0A1I4RS95"/>
<proteinExistence type="inferred from homology"/>
<dbReference type="Proteomes" id="UP000198535">
    <property type="component" value="Unassembled WGS sequence"/>
</dbReference>
<evidence type="ECO:0000256" key="2">
    <source>
        <dbReference type="ARBA" id="ARBA00022980"/>
    </source>
</evidence>
<dbReference type="NCBIfam" id="NF002316">
    <property type="entry name" value="PRK01242.1"/>
    <property type="match status" value="1"/>
</dbReference>
<keyword evidence="3 5" id="KW-0687">Ribonucleoprotein</keyword>
<dbReference type="GO" id="GO:0005840">
    <property type="term" value="C:ribosome"/>
    <property type="evidence" value="ECO:0007669"/>
    <property type="project" value="UniProtKB-KW"/>
</dbReference>
<dbReference type="GO" id="GO:0006412">
    <property type="term" value="P:translation"/>
    <property type="evidence" value="ECO:0007669"/>
    <property type="project" value="UniProtKB-UniRule"/>
</dbReference>
<dbReference type="STRING" id="487685.SAMN04488696_1553"/>
<feature type="compositionally biased region" description="Basic residues" evidence="6">
    <location>
        <begin position="1"/>
        <end position="20"/>
    </location>
</feature>
<dbReference type="PROSITE" id="PS00051">
    <property type="entry name" value="RIBOSOMAL_L39E"/>
    <property type="match status" value="1"/>
</dbReference>
<dbReference type="GO" id="GO:1990904">
    <property type="term" value="C:ribonucleoprotein complex"/>
    <property type="evidence" value="ECO:0007669"/>
    <property type="project" value="UniProtKB-KW"/>
</dbReference>
<evidence type="ECO:0000256" key="3">
    <source>
        <dbReference type="ARBA" id="ARBA00023274"/>
    </source>
</evidence>
<dbReference type="SUPFAM" id="SSF48662">
    <property type="entry name" value="Ribosomal protein L39e"/>
    <property type="match status" value="1"/>
</dbReference>
<gene>
    <name evidence="5" type="primary">rpl39e</name>
    <name evidence="7" type="ORF">SAMN04488696_1553</name>
</gene>
<evidence type="ECO:0000313" key="7">
    <source>
        <dbReference type="EMBL" id="SFM55065.1"/>
    </source>
</evidence>
<dbReference type="InterPro" id="IPR023626">
    <property type="entry name" value="Ribosomal_eL39_dom_sf"/>
</dbReference>
<dbReference type="InterPro" id="IPR000077">
    <property type="entry name" value="Ribosomal_eL39"/>
</dbReference>
<comment type="similarity">
    <text evidence="1 5">Belongs to the eukaryotic ribosomal protein eL39 family.</text>
</comment>
<evidence type="ECO:0000256" key="1">
    <source>
        <dbReference type="ARBA" id="ARBA00009339"/>
    </source>
</evidence>
<keyword evidence="8" id="KW-1185">Reference proteome</keyword>
<dbReference type="EMBL" id="FOUJ01000003">
    <property type="protein sequence ID" value="SFM55065.1"/>
    <property type="molecule type" value="Genomic_DNA"/>
</dbReference>
<dbReference type="RefSeq" id="WP_091935722.1">
    <property type="nucleotide sequence ID" value="NZ_FOUJ01000003.1"/>
</dbReference>
<keyword evidence="2 5" id="KW-0689">Ribosomal protein</keyword>